<reference evidence="3" key="1">
    <citation type="submission" date="2010-08" db="EMBL/GenBank/DDBJ databases">
        <authorList>
            <consortium name="Caenorhabditis japonica Sequencing Consortium"/>
            <person name="Wilson R.K."/>
        </authorList>
    </citation>
    <scope>NUCLEOTIDE SEQUENCE [LARGE SCALE GENOMIC DNA]</scope>
    <source>
        <strain evidence="3">DF5081</strain>
    </source>
</reference>
<protein>
    <submittedName>
        <fullName evidence="2">Uncharacterized protein</fullName>
    </submittedName>
</protein>
<feature type="compositionally biased region" description="Acidic residues" evidence="1">
    <location>
        <begin position="75"/>
        <end position="100"/>
    </location>
</feature>
<evidence type="ECO:0000313" key="2">
    <source>
        <dbReference type="EnsemblMetazoa" id="CJA16304.1"/>
    </source>
</evidence>
<name>A0A8R1DYZ0_CAEJA</name>
<keyword evidence="3" id="KW-1185">Reference proteome</keyword>
<feature type="region of interest" description="Disordered" evidence="1">
    <location>
        <begin position="74"/>
        <end position="199"/>
    </location>
</feature>
<evidence type="ECO:0000313" key="3">
    <source>
        <dbReference type="Proteomes" id="UP000005237"/>
    </source>
</evidence>
<dbReference type="PANTHER" id="PTHR14740">
    <property type="entry name" value="CASPASE ACTIVITY AND APOPTOSIS INHIBITOR 1"/>
    <property type="match status" value="1"/>
</dbReference>
<accession>A0A8R1DYZ0</accession>
<dbReference type="EnsemblMetazoa" id="CJA16304.1">
    <property type="protein sequence ID" value="CJA16304.1"/>
    <property type="gene ID" value="WBGene00135508"/>
</dbReference>
<dbReference type="Pfam" id="PF15335">
    <property type="entry name" value="CAAP1"/>
    <property type="match status" value="1"/>
</dbReference>
<proteinExistence type="predicted"/>
<dbReference type="InterPro" id="IPR038991">
    <property type="entry name" value="CAAP1"/>
</dbReference>
<dbReference type="PANTHER" id="PTHR14740:SF3">
    <property type="entry name" value="CASPASE ACTIVITY AND APOPTOSIS INHIBITOR 1"/>
    <property type="match status" value="1"/>
</dbReference>
<dbReference type="Proteomes" id="UP000005237">
    <property type="component" value="Unassembled WGS sequence"/>
</dbReference>
<sequence length="199" mass="22290">MPEPIDPLLASLAHFVDHPDQLAEHTMSSVEWEAVEVLMPRILRGKSKEDVKQLLLAEIDGMSKKRLLAVLAGETLEESSSSEEEESEKEEEKVEEEMTEETGAGDVDMAESIPEIIPQESREDGEIDEESVTPPDPGSPENVEQQDDVEVAEADGKAEAEAEEEEEEGREIAKEEDEKIDTDEEIDRQLEKDLEDFLD</sequence>
<organism evidence="2 3">
    <name type="scientific">Caenorhabditis japonica</name>
    <dbReference type="NCBI Taxonomy" id="281687"/>
    <lineage>
        <taxon>Eukaryota</taxon>
        <taxon>Metazoa</taxon>
        <taxon>Ecdysozoa</taxon>
        <taxon>Nematoda</taxon>
        <taxon>Chromadorea</taxon>
        <taxon>Rhabditida</taxon>
        <taxon>Rhabditina</taxon>
        <taxon>Rhabditomorpha</taxon>
        <taxon>Rhabditoidea</taxon>
        <taxon>Rhabditidae</taxon>
        <taxon>Peloderinae</taxon>
        <taxon>Caenorhabditis</taxon>
    </lineage>
</organism>
<evidence type="ECO:0000256" key="1">
    <source>
        <dbReference type="SAM" id="MobiDB-lite"/>
    </source>
</evidence>
<reference evidence="2" key="2">
    <citation type="submission" date="2022-06" db="UniProtKB">
        <authorList>
            <consortium name="EnsemblMetazoa"/>
        </authorList>
    </citation>
    <scope>IDENTIFICATION</scope>
    <source>
        <strain evidence="2">DF5081</strain>
    </source>
</reference>
<dbReference type="GO" id="GO:0042981">
    <property type="term" value="P:regulation of apoptotic process"/>
    <property type="evidence" value="ECO:0007669"/>
    <property type="project" value="InterPro"/>
</dbReference>
<dbReference type="AlphaFoldDB" id="A0A8R1DYZ0"/>
<feature type="compositionally biased region" description="Acidic residues" evidence="1">
    <location>
        <begin position="144"/>
        <end position="153"/>
    </location>
</feature>
<dbReference type="OMA" id="SVEWEAV"/>